<gene>
    <name evidence="3" type="ORF">AMD00_06960</name>
</gene>
<dbReference type="Pfam" id="PF21101">
    <property type="entry name" value="YqgU"/>
    <property type="match status" value="1"/>
</dbReference>
<organism evidence="3 4">
    <name type="scientific">Viridibacillus arvi</name>
    <dbReference type="NCBI Taxonomy" id="263475"/>
    <lineage>
        <taxon>Bacteria</taxon>
        <taxon>Bacillati</taxon>
        <taxon>Bacillota</taxon>
        <taxon>Bacilli</taxon>
        <taxon>Bacillales</taxon>
        <taxon>Caryophanaceae</taxon>
        <taxon>Viridibacillus</taxon>
    </lineage>
</organism>
<dbReference type="RefSeq" id="WP_053416316.1">
    <property type="nucleotide sequence ID" value="NZ_JBCMHV010000003.1"/>
</dbReference>
<dbReference type="InterPro" id="IPR011042">
    <property type="entry name" value="6-blade_b-propeller_TolB-like"/>
</dbReference>
<accession>A0A0M0LM32</accession>
<name>A0A0M0LM32_9BACL</name>
<comment type="caution">
    <text evidence="3">The sequence shown here is derived from an EMBL/GenBank/DDBJ whole genome shotgun (WGS) entry which is preliminary data.</text>
</comment>
<dbReference type="GeneID" id="301135842"/>
<reference evidence="4" key="1">
    <citation type="submission" date="2015-08" db="EMBL/GenBank/DDBJ databases">
        <title>Fjat-10028 dsm 16317.</title>
        <authorList>
            <person name="Liu B."/>
            <person name="Wang J."/>
            <person name="Zhu Y."/>
            <person name="Liu G."/>
            <person name="Chen Q."/>
            <person name="Chen Z."/>
            <person name="Lan J."/>
            <person name="Che J."/>
            <person name="Ge C."/>
            <person name="Shi H."/>
            <person name="Pan Z."/>
            <person name="Liu X."/>
        </authorList>
    </citation>
    <scope>NUCLEOTIDE SEQUENCE [LARGE SCALE GENOMIC DNA]</scope>
    <source>
        <strain evidence="4">DSM 16317</strain>
    </source>
</reference>
<dbReference type="Gene3D" id="2.120.10.30">
    <property type="entry name" value="TolB, C-terminal domain"/>
    <property type="match status" value="1"/>
</dbReference>
<evidence type="ECO:0000313" key="4">
    <source>
        <dbReference type="Proteomes" id="UP000036867"/>
    </source>
</evidence>
<evidence type="ECO:0000259" key="2">
    <source>
        <dbReference type="Pfam" id="PF21101"/>
    </source>
</evidence>
<evidence type="ECO:0000313" key="3">
    <source>
        <dbReference type="EMBL" id="KOO52140.1"/>
    </source>
</evidence>
<keyword evidence="1" id="KW-0732">Signal</keyword>
<dbReference type="EMBL" id="LILB01000001">
    <property type="protein sequence ID" value="KOO52140.1"/>
    <property type="molecule type" value="Genomic_DNA"/>
</dbReference>
<dbReference type="AlphaFoldDB" id="A0A0M0LM32"/>
<keyword evidence="4" id="KW-1185">Reference proteome</keyword>
<protein>
    <recommendedName>
        <fullName evidence="2">YqgU-like 6-bladed beta-propeller domain-containing protein</fullName>
    </recommendedName>
</protein>
<dbReference type="PROSITE" id="PS51257">
    <property type="entry name" value="PROKAR_LIPOPROTEIN"/>
    <property type="match status" value="1"/>
</dbReference>
<evidence type="ECO:0000256" key="1">
    <source>
        <dbReference type="SAM" id="SignalP"/>
    </source>
</evidence>
<sequence length="364" mass="41782">MKKFIMYLVLACAIFLVGCNKEASLPNLDADSNNPKAVEQKRVATEVLDYSMKTEDLHSIVGFLSETTILYVAYESDSFHLVTYNLITGEKEKIYSEKDQIIQVMIHPSKKQIIVQSSEHSSSATVKMISLKGKILHSVEIPSSELSIMWNPNNPQLVAFTAFQGDFSYQCYVFDGEQEKLHKINPSNPFLVWQSEDILLYNRWTARQLNGGKIVELNWKTGQEQQTDLKKVVYLDAEKDARLTVQIDFETEQFSYLLKNKNKEITWQAPALSNYSQWFVPDLVWLEDQSVIAIIPTEGGLLDNYSGKFKLMKISEEKVEELITLDEYTMISCSPKGSLCLYGNDLEQVMSFEPYKKKKWLTLK</sequence>
<feature type="signal peptide" evidence="1">
    <location>
        <begin position="1"/>
        <end position="23"/>
    </location>
</feature>
<dbReference type="OrthoDB" id="2168335at2"/>
<dbReference type="InterPro" id="IPR048421">
    <property type="entry name" value="YqgU_beta-prop"/>
</dbReference>
<dbReference type="Proteomes" id="UP000036867">
    <property type="component" value="Unassembled WGS sequence"/>
</dbReference>
<feature type="domain" description="YqgU-like 6-bladed beta-propeller" evidence="2">
    <location>
        <begin position="85"/>
        <end position="343"/>
    </location>
</feature>
<feature type="chain" id="PRO_5005603430" description="YqgU-like 6-bladed beta-propeller domain-containing protein" evidence="1">
    <location>
        <begin position="24"/>
        <end position="364"/>
    </location>
</feature>
<dbReference type="SUPFAM" id="SSF82171">
    <property type="entry name" value="DPP6 N-terminal domain-like"/>
    <property type="match status" value="1"/>
</dbReference>
<proteinExistence type="predicted"/>